<evidence type="ECO:0000256" key="1">
    <source>
        <dbReference type="SAM" id="MobiDB-lite"/>
    </source>
</evidence>
<feature type="region of interest" description="Disordered" evidence="1">
    <location>
        <begin position="404"/>
        <end position="431"/>
    </location>
</feature>
<reference evidence="2 3" key="1">
    <citation type="journal article" date="2018" name="BMC Genomics">
        <title>Genomic evidence for intraspecific hybridization in a clonal and extremely halotolerant yeast.</title>
        <authorList>
            <person name="Gostincar C."/>
            <person name="Stajich J.E."/>
            <person name="Zupancic J."/>
            <person name="Zalar P."/>
            <person name="Gunde-Cimerman N."/>
        </authorList>
    </citation>
    <scope>NUCLEOTIDE SEQUENCE [LARGE SCALE GENOMIC DNA]</scope>
    <source>
        <strain evidence="2 3">EXF-2682</strain>
    </source>
</reference>
<sequence>MEYIVIRKRDVASSICTSLAEVVIMADEDKEKAEKLAAAKKRFEQLKKEQQKKGKKGSGKKKEDKAAKDEAKAEVEAAEAAVGDEAGEDKGAPEDDKTPKEDKEEDVGETAAKDEDEVSEKPSESKQSKQRSESFRQGSSGPLSPGAEVQDLYKKQAARIEELEKESKSYKQQQEDGASRLAKAEEELEKLREDSSDVAELKTKSKEAETLKEELASVQRQLSQAQQQAAKNNRRQSTTSPDLSAQLANKTSTIESLELELSNLRNQVNGLQTSLSERDASVKDLEGKVQTAETASDAYKQELEQLKTTLAASPPKTEGEEGKNENETNSKETADDDQPSKETLTNRITLLESDLRTATTNLTTAQDRAQSLEQKIETLTKLHREATSAQTGKDDELTDLRQQVQQLSHRRERKGNAQDQEAAGDFELDESETETGILQAKIRALEAENFDLRSGVWREKRAALQPGMNDDEAYQHSSPYEDVDLNTSPHRGRRESAALHPPAATPARQSSSFQDVLRSGISAFRGEEQHAASGGGGGGPYTHGRQQSLDLLEDDEGDSFDPEAFRQAQEEEGRKRIERVKDAKRGLEGWKGWRVDLVEQREGLAQTQGAGSGVFEI</sequence>
<evidence type="ECO:0008006" key="4">
    <source>
        <dbReference type="Google" id="ProtNLM"/>
    </source>
</evidence>
<feature type="compositionally biased region" description="Acidic residues" evidence="1">
    <location>
        <begin position="422"/>
        <end position="431"/>
    </location>
</feature>
<feature type="region of interest" description="Disordered" evidence="1">
    <location>
        <begin position="467"/>
        <end position="514"/>
    </location>
</feature>
<feature type="region of interest" description="Disordered" evidence="1">
    <location>
        <begin position="45"/>
        <end position="251"/>
    </location>
</feature>
<feature type="compositionally biased region" description="Basic and acidic residues" evidence="1">
    <location>
        <begin position="317"/>
        <end position="333"/>
    </location>
</feature>
<feature type="compositionally biased region" description="Basic and acidic residues" evidence="1">
    <location>
        <begin position="276"/>
        <end position="287"/>
    </location>
</feature>
<feature type="compositionally biased region" description="Basic and acidic residues" evidence="1">
    <location>
        <begin position="151"/>
        <end position="215"/>
    </location>
</feature>
<dbReference type="Gene3D" id="1.10.287.1490">
    <property type="match status" value="1"/>
</dbReference>
<dbReference type="OrthoDB" id="5413982at2759"/>
<feature type="compositionally biased region" description="Basic and acidic residues" evidence="1">
    <location>
        <begin position="568"/>
        <end position="581"/>
    </location>
</feature>
<dbReference type="VEuPathDB" id="FungiDB:BTJ68_10039"/>
<gene>
    <name evidence="2" type="ORF">D0863_14229</name>
</gene>
<evidence type="ECO:0000313" key="3">
    <source>
        <dbReference type="Proteomes" id="UP000269276"/>
    </source>
</evidence>
<feature type="compositionally biased region" description="Basic and acidic residues" evidence="1">
    <location>
        <begin position="119"/>
        <end position="134"/>
    </location>
</feature>
<comment type="caution">
    <text evidence="2">The sequence shown here is derived from an EMBL/GenBank/DDBJ whole genome shotgun (WGS) entry which is preliminary data.</text>
</comment>
<feature type="compositionally biased region" description="Polar residues" evidence="1">
    <location>
        <begin position="238"/>
        <end position="251"/>
    </location>
</feature>
<feature type="compositionally biased region" description="Basic and acidic residues" evidence="1">
    <location>
        <begin position="88"/>
        <end position="102"/>
    </location>
</feature>
<feature type="compositionally biased region" description="Low complexity" evidence="1">
    <location>
        <begin position="216"/>
        <end position="237"/>
    </location>
</feature>
<accession>A0A3M7CKN4</accession>
<feature type="compositionally biased region" description="Acidic residues" evidence="1">
    <location>
        <begin position="551"/>
        <end position="561"/>
    </location>
</feature>
<proteinExistence type="predicted"/>
<evidence type="ECO:0000313" key="2">
    <source>
        <dbReference type="EMBL" id="RMY52544.1"/>
    </source>
</evidence>
<protein>
    <recommendedName>
        <fullName evidence="4">M protein repeat protein</fullName>
    </recommendedName>
</protein>
<feature type="region of interest" description="Disordered" evidence="1">
    <location>
        <begin position="272"/>
        <end position="349"/>
    </location>
</feature>
<dbReference type="EMBL" id="QWIP01000896">
    <property type="protein sequence ID" value="RMY52544.1"/>
    <property type="molecule type" value="Genomic_DNA"/>
</dbReference>
<name>A0A3M7CKN4_HORWE</name>
<dbReference type="AlphaFoldDB" id="A0A3M7CKN4"/>
<feature type="region of interest" description="Disordered" evidence="1">
    <location>
        <begin position="528"/>
        <end position="581"/>
    </location>
</feature>
<organism evidence="2 3">
    <name type="scientific">Hortaea werneckii</name>
    <name type="common">Black yeast</name>
    <name type="synonym">Cladosporium werneckii</name>
    <dbReference type="NCBI Taxonomy" id="91943"/>
    <lineage>
        <taxon>Eukaryota</taxon>
        <taxon>Fungi</taxon>
        <taxon>Dikarya</taxon>
        <taxon>Ascomycota</taxon>
        <taxon>Pezizomycotina</taxon>
        <taxon>Dothideomycetes</taxon>
        <taxon>Dothideomycetidae</taxon>
        <taxon>Mycosphaerellales</taxon>
        <taxon>Teratosphaeriaceae</taxon>
        <taxon>Hortaea</taxon>
    </lineage>
</organism>
<feature type="compositionally biased region" description="Acidic residues" evidence="1">
    <location>
        <begin position="103"/>
        <end position="118"/>
    </location>
</feature>
<dbReference type="Proteomes" id="UP000269276">
    <property type="component" value="Unassembled WGS sequence"/>
</dbReference>
<feature type="compositionally biased region" description="Basic and acidic residues" evidence="1">
    <location>
        <begin position="60"/>
        <end position="75"/>
    </location>
</feature>